<sequence>MYVDDDTAADTTDTTEDSTGYTEDSADTTGQDDLTVEIDGEEYHAEENVDLDADGQNDTAVVETEDGYLAFADTDGDGTADVAVEYDSEGNPIAGAEYDETTGEWTEEDVENLPTPTGDGADDADGSGTGGTDTTDTDDTTGTSGSGGESITVDMPGEDVDAGPATYDTDGDGTNDTAVVTDADGTTYAFTDTDADGEADQAVIIESDGDVTVAEHTGEDEWTTTEEGRIDSSGEYVPDSGSSSSSASSDAVWADR</sequence>
<feature type="region of interest" description="Disordered" evidence="1">
    <location>
        <begin position="1"/>
        <end position="32"/>
    </location>
</feature>
<feature type="compositionally biased region" description="Acidic residues" evidence="1">
    <location>
        <begin position="97"/>
        <end position="111"/>
    </location>
</feature>
<feature type="domain" description="DUF6802" evidence="2">
    <location>
        <begin position="164"/>
        <end position="231"/>
    </location>
</feature>
<reference evidence="4" key="1">
    <citation type="journal article" date="2019" name="Int. J. Syst. Evol. Microbiol.">
        <title>The Global Catalogue of Microorganisms (GCM) 10K type strain sequencing project: providing services to taxonomists for standard genome sequencing and annotation.</title>
        <authorList>
            <consortium name="The Broad Institute Genomics Platform"/>
            <consortium name="The Broad Institute Genome Sequencing Center for Infectious Disease"/>
            <person name="Wu L."/>
            <person name="Ma J."/>
        </authorList>
    </citation>
    <scope>NUCLEOTIDE SEQUENCE [LARGE SCALE GENOMIC DNA]</scope>
    <source>
        <strain evidence="4">ZS-22-S1</strain>
    </source>
</reference>
<dbReference type="InterPro" id="IPR046543">
    <property type="entry name" value="DUF6802"/>
</dbReference>
<dbReference type="EMBL" id="JBHSIS010000006">
    <property type="protein sequence ID" value="MFC4854963.1"/>
    <property type="molecule type" value="Genomic_DNA"/>
</dbReference>
<gene>
    <name evidence="3" type="ORF">ACFPCV_15770</name>
</gene>
<accession>A0ABV9S004</accession>
<protein>
    <submittedName>
        <fullName evidence="3">DUF6802 family protein</fullName>
    </submittedName>
</protein>
<evidence type="ECO:0000313" key="4">
    <source>
        <dbReference type="Proteomes" id="UP001595859"/>
    </source>
</evidence>
<dbReference type="RefSeq" id="WP_378056874.1">
    <property type="nucleotide sequence ID" value="NZ_JBHSIS010000006.1"/>
</dbReference>
<feature type="region of interest" description="Disordered" evidence="1">
    <location>
        <begin position="207"/>
        <end position="256"/>
    </location>
</feature>
<feature type="compositionally biased region" description="Acidic residues" evidence="1">
    <location>
        <begin position="1"/>
        <end position="16"/>
    </location>
</feature>
<proteinExistence type="predicted"/>
<dbReference type="Pfam" id="PF20615">
    <property type="entry name" value="DUF6802"/>
    <property type="match status" value="1"/>
</dbReference>
<feature type="region of interest" description="Disordered" evidence="1">
    <location>
        <begin position="88"/>
        <end position="184"/>
    </location>
</feature>
<keyword evidence="4" id="KW-1185">Reference proteome</keyword>
<comment type="caution">
    <text evidence="3">The sequence shown here is derived from an EMBL/GenBank/DDBJ whole genome shotgun (WGS) entry which is preliminary data.</text>
</comment>
<evidence type="ECO:0000256" key="1">
    <source>
        <dbReference type="SAM" id="MobiDB-lite"/>
    </source>
</evidence>
<organism evidence="3 4">
    <name type="scientific">Actinophytocola glycyrrhizae</name>
    <dbReference type="NCBI Taxonomy" id="2044873"/>
    <lineage>
        <taxon>Bacteria</taxon>
        <taxon>Bacillati</taxon>
        <taxon>Actinomycetota</taxon>
        <taxon>Actinomycetes</taxon>
        <taxon>Pseudonocardiales</taxon>
        <taxon>Pseudonocardiaceae</taxon>
    </lineage>
</organism>
<dbReference type="Proteomes" id="UP001595859">
    <property type="component" value="Unassembled WGS sequence"/>
</dbReference>
<evidence type="ECO:0000313" key="3">
    <source>
        <dbReference type="EMBL" id="MFC4854963.1"/>
    </source>
</evidence>
<name>A0ABV9S004_9PSEU</name>
<feature type="compositionally biased region" description="Low complexity" evidence="1">
    <location>
        <begin position="233"/>
        <end position="256"/>
    </location>
</feature>
<feature type="compositionally biased region" description="Low complexity" evidence="1">
    <location>
        <begin position="165"/>
        <end position="184"/>
    </location>
</feature>
<evidence type="ECO:0000259" key="2">
    <source>
        <dbReference type="Pfam" id="PF20615"/>
    </source>
</evidence>